<name>A0A8C4NIG5_EPTBU</name>
<dbReference type="GO" id="GO:0000132">
    <property type="term" value="P:establishment of mitotic spindle orientation"/>
    <property type="evidence" value="ECO:0007669"/>
    <property type="project" value="TreeGrafter"/>
</dbReference>
<dbReference type="GO" id="GO:0001965">
    <property type="term" value="F:G-protein alpha-subunit binding"/>
    <property type="evidence" value="ECO:0007669"/>
    <property type="project" value="TreeGrafter"/>
</dbReference>
<dbReference type="GO" id="GO:0005938">
    <property type="term" value="C:cell cortex"/>
    <property type="evidence" value="ECO:0007669"/>
    <property type="project" value="TreeGrafter"/>
</dbReference>
<keyword evidence="4" id="KW-0963">Cytoplasm</keyword>
<dbReference type="Proteomes" id="UP000694388">
    <property type="component" value="Unplaced"/>
</dbReference>
<dbReference type="PANTHER" id="PTHR45954">
    <property type="entry name" value="LD33695P"/>
    <property type="match status" value="1"/>
</dbReference>
<evidence type="ECO:0000313" key="11">
    <source>
        <dbReference type="Proteomes" id="UP000694388"/>
    </source>
</evidence>
<evidence type="ECO:0000256" key="7">
    <source>
        <dbReference type="ARBA" id="ARBA00022803"/>
    </source>
</evidence>
<keyword evidence="6" id="KW-0677">Repeat</keyword>
<dbReference type="Pfam" id="PF02188">
    <property type="entry name" value="GoLoco"/>
    <property type="match status" value="2"/>
</dbReference>
<reference evidence="10" key="1">
    <citation type="submission" date="2025-08" db="UniProtKB">
        <authorList>
            <consortium name="Ensembl"/>
        </authorList>
    </citation>
    <scope>IDENTIFICATION</scope>
</reference>
<evidence type="ECO:0000256" key="4">
    <source>
        <dbReference type="ARBA" id="ARBA00022490"/>
    </source>
</evidence>
<dbReference type="PANTHER" id="PTHR45954:SF1">
    <property type="entry name" value="LD33695P"/>
    <property type="match status" value="1"/>
</dbReference>
<dbReference type="Ensembl" id="ENSEBUT00000003772.1">
    <property type="protein sequence ID" value="ENSEBUP00000003402.1"/>
    <property type="gene ID" value="ENSEBUG00000002483.1"/>
</dbReference>
<dbReference type="GeneTree" id="ENSGT00940000161257"/>
<feature type="region of interest" description="Disordered" evidence="9">
    <location>
        <begin position="321"/>
        <end position="341"/>
    </location>
</feature>
<evidence type="ECO:0000256" key="6">
    <source>
        <dbReference type="ARBA" id="ARBA00022737"/>
    </source>
</evidence>
<dbReference type="SMART" id="SM00390">
    <property type="entry name" value="GoLoco"/>
    <property type="match status" value="3"/>
</dbReference>
<dbReference type="InterPro" id="IPR011990">
    <property type="entry name" value="TPR-like_helical_dom_sf"/>
</dbReference>
<dbReference type="GO" id="GO:0016020">
    <property type="term" value="C:membrane"/>
    <property type="evidence" value="ECO:0007669"/>
    <property type="project" value="UniProtKB-SubCell"/>
</dbReference>
<keyword evidence="11" id="KW-1185">Reference proteome</keyword>
<dbReference type="AlphaFoldDB" id="A0A8C4NIG5"/>
<feature type="compositionally biased region" description="Basic and acidic residues" evidence="9">
    <location>
        <begin position="209"/>
        <end position="220"/>
    </location>
</feature>
<keyword evidence="5" id="KW-0597">Phosphoprotein</keyword>
<comment type="subcellular location">
    <subcellularLocation>
        <location evidence="2">Cytoplasm</location>
    </subcellularLocation>
    <subcellularLocation>
        <location evidence="1">Membrane</location>
    </subcellularLocation>
</comment>
<dbReference type="InterPro" id="IPR003109">
    <property type="entry name" value="GoLoco_motif"/>
</dbReference>
<organism evidence="10 11">
    <name type="scientific">Eptatretus burgeri</name>
    <name type="common">Inshore hagfish</name>
    <dbReference type="NCBI Taxonomy" id="7764"/>
    <lineage>
        <taxon>Eukaryota</taxon>
        <taxon>Metazoa</taxon>
        <taxon>Chordata</taxon>
        <taxon>Craniata</taxon>
        <taxon>Vertebrata</taxon>
        <taxon>Cyclostomata</taxon>
        <taxon>Myxini</taxon>
        <taxon>Myxiniformes</taxon>
        <taxon>Myxinidae</taxon>
        <taxon>Eptatretinae</taxon>
        <taxon>Eptatretus</taxon>
    </lineage>
</organism>
<sequence>MAELPQEDSSESIWGGKGGLPLARKTSTSTGARLAESLEFEYPSDVQIVLYCCSSLSPSISTLRLRVEERRACWRLATASGQLVEAQSYALRHLYIAREELEPGLNNDTVWGIMEQLRTTKDKAESKDNYQGTGLLRPFLSKASSSSLFLSRRKSQKYREEESPDPGITPVGLSDSSLHSPHVSLRVSSTSSAYNGEEFFDLLNRSHGGRTEREARDKLLSRSASPRRRATAPAPLGAVPSSQMDDLMELIARSQECRMNDQRVSAPALLGLQSTQADGTPAHRSESNGLLVNLADSKQPCSSQATDEAFFDMVMRCQGSRLDDQRCAPPPLPRRAPTTPDEEFLRLIQRVQDKDEQRVSFMGRPDLE</sequence>
<keyword evidence="3" id="KW-1003">Cell membrane</keyword>
<protein>
    <submittedName>
        <fullName evidence="10">Uncharacterized protein</fullName>
    </submittedName>
</protein>
<keyword evidence="8" id="KW-0472">Membrane</keyword>
<dbReference type="GO" id="GO:0005092">
    <property type="term" value="F:GDP-dissociation inhibitor activity"/>
    <property type="evidence" value="ECO:0007669"/>
    <property type="project" value="TreeGrafter"/>
</dbReference>
<evidence type="ECO:0000256" key="8">
    <source>
        <dbReference type="ARBA" id="ARBA00023136"/>
    </source>
</evidence>
<dbReference type="PROSITE" id="PS50877">
    <property type="entry name" value="GOLOCO"/>
    <property type="match status" value="2"/>
</dbReference>
<keyword evidence="7" id="KW-0802">TPR repeat</keyword>
<dbReference type="InterPro" id="IPR052386">
    <property type="entry name" value="GPSM"/>
</dbReference>
<dbReference type="Gene3D" id="1.25.40.10">
    <property type="entry name" value="Tetratricopeptide repeat domain"/>
    <property type="match status" value="2"/>
</dbReference>
<feature type="region of interest" description="Disordered" evidence="9">
    <location>
        <begin position="208"/>
        <end position="241"/>
    </location>
</feature>
<evidence type="ECO:0000256" key="5">
    <source>
        <dbReference type="ARBA" id="ARBA00022553"/>
    </source>
</evidence>
<proteinExistence type="predicted"/>
<reference evidence="10" key="2">
    <citation type="submission" date="2025-09" db="UniProtKB">
        <authorList>
            <consortium name="Ensembl"/>
        </authorList>
    </citation>
    <scope>IDENTIFICATION</scope>
</reference>
<feature type="region of interest" description="Disordered" evidence="9">
    <location>
        <begin position="152"/>
        <end position="180"/>
    </location>
</feature>
<evidence type="ECO:0000256" key="2">
    <source>
        <dbReference type="ARBA" id="ARBA00004496"/>
    </source>
</evidence>
<accession>A0A8C4NIG5</accession>
<evidence type="ECO:0000256" key="3">
    <source>
        <dbReference type="ARBA" id="ARBA00022475"/>
    </source>
</evidence>
<evidence type="ECO:0000256" key="9">
    <source>
        <dbReference type="SAM" id="MobiDB-lite"/>
    </source>
</evidence>
<evidence type="ECO:0000256" key="1">
    <source>
        <dbReference type="ARBA" id="ARBA00004370"/>
    </source>
</evidence>
<evidence type="ECO:0000313" key="10">
    <source>
        <dbReference type="Ensembl" id="ENSEBUP00000003402.1"/>
    </source>
</evidence>